<feature type="signal peptide" evidence="1">
    <location>
        <begin position="1"/>
        <end position="21"/>
    </location>
</feature>
<evidence type="ECO:0000313" key="4">
    <source>
        <dbReference type="Proteomes" id="UP000530564"/>
    </source>
</evidence>
<sequence>MRKLVVSLAALAAALATPALAQSVVITNARVLTAGPAGEIAHGLVMIDKGKITAVMDQSGTSLGVFAPGTQVIDAQGGVVTPGFIAPNALLGAVEVRSLGDDVVANNPDIGAAFDVQYALNPASTLIPVARMAGITRAVVTPVSAGGGGGGADFHADDGEELMTAGGGGGTKSAALFAGQAALIHLGEATDILVKPKVGMVVPFGDGGANVAGGARGAEIVALQTAFRDVRDYMRNKAAYDRAGVRDLALSKADLEALIPVIEGRMPIIAVVQKASDIRAVLKFAREEKIRVILSGAEEGWMAAREIAAAGVPVILDPLSSRPQTFQTLGASLENAAKLDAAGVTVVLQGSGGAHRIRELRYNAGNAVAYGMPYQAALAAMTINPAKVFGVADKVGSLEPGKDADVVIWTADPFEPLSQPTAIFIRGEAQPLTSRQIELRDRYKDLSGPYPPAYSR</sequence>
<keyword evidence="3" id="KW-0378">Hydrolase</keyword>
<keyword evidence="1" id="KW-0732">Signal</keyword>
<organism evidence="3 4">
    <name type="scientific">Phenylobacterium haematophilum</name>
    <dbReference type="NCBI Taxonomy" id="98513"/>
    <lineage>
        <taxon>Bacteria</taxon>
        <taxon>Pseudomonadati</taxon>
        <taxon>Pseudomonadota</taxon>
        <taxon>Alphaproteobacteria</taxon>
        <taxon>Caulobacterales</taxon>
        <taxon>Caulobacteraceae</taxon>
        <taxon>Phenylobacterium</taxon>
    </lineage>
</organism>
<dbReference type="Proteomes" id="UP000530564">
    <property type="component" value="Unassembled WGS sequence"/>
</dbReference>
<protein>
    <submittedName>
        <fullName evidence="3">Imidazolonepropionase-like amidohydrolase</fullName>
    </submittedName>
</protein>
<feature type="chain" id="PRO_5033003817" evidence="1">
    <location>
        <begin position="22"/>
        <end position="456"/>
    </location>
</feature>
<dbReference type="InterPro" id="IPR011059">
    <property type="entry name" value="Metal-dep_hydrolase_composite"/>
</dbReference>
<dbReference type="SUPFAM" id="SSF51338">
    <property type="entry name" value="Composite domain of metallo-dependent hydrolases"/>
    <property type="match status" value="1"/>
</dbReference>
<dbReference type="InterPro" id="IPR032466">
    <property type="entry name" value="Metal_Hydrolase"/>
</dbReference>
<dbReference type="Gene3D" id="3.20.20.140">
    <property type="entry name" value="Metal-dependent hydrolases"/>
    <property type="match status" value="1"/>
</dbReference>
<reference evidence="3 4" key="1">
    <citation type="submission" date="2020-08" db="EMBL/GenBank/DDBJ databases">
        <title>Genomic Encyclopedia of Type Strains, Phase IV (KMG-IV): sequencing the most valuable type-strain genomes for metagenomic binning, comparative biology and taxonomic classification.</title>
        <authorList>
            <person name="Goeker M."/>
        </authorList>
    </citation>
    <scope>NUCLEOTIDE SEQUENCE [LARGE SCALE GENOMIC DNA]</scope>
    <source>
        <strain evidence="3 4">DSM 21793</strain>
    </source>
</reference>
<dbReference type="SUPFAM" id="SSF51556">
    <property type="entry name" value="Metallo-dependent hydrolases"/>
    <property type="match status" value="1"/>
</dbReference>
<dbReference type="InterPro" id="IPR051781">
    <property type="entry name" value="Metallo-dep_Hydrolase"/>
</dbReference>
<dbReference type="RefSeq" id="WP_183776960.1">
    <property type="nucleotide sequence ID" value="NZ_JACIDK010000011.1"/>
</dbReference>
<comment type="caution">
    <text evidence="3">The sequence shown here is derived from an EMBL/GenBank/DDBJ whole genome shotgun (WGS) entry which is preliminary data.</text>
</comment>
<dbReference type="PANTHER" id="PTHR43135">
    <property type="entry name" value="ALPHA-D-RIBOSE 1-METHYLPHOSPHONATE 5-TRIPHOSPHATE DIPHOSPHATASE"/>
    <property type="match status" value="1"/>
</dbReference>
<dbReference type="EMBL" id="JACIDK010000011">
    <property type="protein sequence ID" value="MBB3893457.1"/>
    <property type="molecule type" value="Genomic_DNA"/>
</dbReference>
<proteinExistence type="predicted"/>
<dbReference type="GO" id="GO:0016810">
    <property type="term" value="F:hydrolase activity, acting on carbon-nitrogen (but not peptide) bonds"/>
    <property type="evidence" value="ECO:0007669"/>
    <property type="project" value="InterPro"/>
</dbReference>
<evidence type="ECO:0000256" key="1">
    <source>
        <dbReference type="SAM" id="SignalP"/>
    </source>
</evidence>
<keyword evidence="4" id="KW-1185">Reference proteome</keyword>
<gene>
    <name evidence="3" type="ORF">GGQ61_004201</name>
</gene>
<accession>A0A840A8E0</accession>
<dbReference type="Gene3D" id="2.30.40.10">
    <property type="entry name" value="Urease, subunit C, domain 1"/>
    <property type="match status" value="1"/>
</dbReference>
<dbReference type="AlphaFoldDB" id="A0A840A8E0"/>
<dbReference type="PANTHER" id="PTHR43135:SF3">
    <property type="entry name" value="ALPHA-D-RIBOSE 1-METHYLPHOSPHONATE 5-TRIPHOSPHATE DIPHOSPHATASE"/>
    <property type="match status" value="1"/>
</dbReference>
<name>A0A840A8E0_9CAUL</name>
<feature type="domain" description="Amidohydrolase-related" evidence="2">
    <location>
        <begin position="357"/>
        <end position="415"/>
    </location>
</feature>
<evidence type="ECO:0000313" key="3">
    <source>
        <dbReference type="EMBL" id="MBB3893457.1"/>
    </source>
</evidence>
<dbReference type="Pfam" id="PF01979">
    <property type="entry name" value="Amidohydro_1"/>
    <property type="match status" value="1"/>
</dbReference>
<evidence type="ECO:0000259" key="2">
    <source>
        <dbReference type="Pfam" id="PF01979"/>
    </source>
</evidence>
<dbReference type="InterPro" id="IPR006680">
    <property type="entry name" value="Amidohydro-rel"/>
</dbReference>